<accession>A0A382SUN5</accession>
<name>A0A382SUN5_9ZZZZ</name>
<proteinExistence type="predicted"/>
<feature type="non-terminal residue" evidence="1">
    <location>
        <position position="1"/>
    </location>
</feature>
<dbReference type="AlphaFoldDB" id="A0A382SUN5"/>
<reference evidence="1" key="1">
    <citation type="submission" date="2018-05" db="EMBL/GenBank/DDBJ databases">
        <authorList>
            <person name="Lanie J.A."/>
            <person name="Ng W.-L."/>
            <person name="Kazmierczak K.M."/>
            <person name="Andrzejewski T.M."/>
            <person name="Davidsen T.M."/>
            <person name="Wayne K.J."/>
            <person name="Tettelin H."/>
            <person name="Glass J.I."/>
            <person name="Rusch D."/>
            <person name="Podicherti R."/>
            <person name="Tsui H.-C.T."/>
            <person name="Winkler M.E."/>
        </authorList>
    </citation>
    <scope>NUCLEOTIDE SEQUENCE</scope>
</reference>
<protein>
    <submittedName>
        <fullName evidence="1">Uncharacterized protein</fullName>
    </submittedName>
</protein>
<sequence>VTERAVRSLYFASLDTRRRLQRIQQELAWNVVPFAAGNFTANTGTWTVASADQKLYQYIKMGRFLAVNFFLEDTTTSSSMGNELRITLPRGMSATDTNYTGPLTIRGSVETEGYVTTGGSTLLYCYKTDHSAWPSSITNNVDVRGMITLQVAQ</sequence>
<gene>
    <name evidence="1" type="ORF">METZ01_LOCUS365495</name>
</gene>
<evidence type="ECO:0000313" key="1">
    <source>
        <dbReference type="EMBL" id="SVD12641.1"/>
    </source>
</evidence>
<organism evidence="1">
    <name type="scientific">marine metagenome</name>
    <dbReference type="NCBI Taxonomy" id="408172"/>
    <lineage>
        <taxon>unclassified sequences</taxon>
        <taxon>metagenomes</taxon>
        <taxon>ecological metagenomes</taxon>
    </lineage>
</organism>
<dbReference type="EMBL" id="UINC01131124">
    <property type="protein sequence ID" value="SVD12641.1"/>
    <property type="molecule type" value="Genomic_DNA"/>
</dbReference>